<evidence type="ECO:0000256" key="3">
    <source>
        <dbReference type="SAM" id="Coils"/>
    </source>
</evidence>
<accession>U4L9R1</accession>
<proteinExistence type="predicted"/>
<evidence type="ECO:0000313" key="5">
    <source>
        <dbReference type="EMBL" id="CCX15908.1"/>
    </source>
</evidence>
<dbReference type="GO" id="GO:0003677">
    <property type="term" value="F:DNA binding"/>
    <property type="evidence" value="ECO:0007669"/>
    <property type="project" value="InterPro"/>
</dbReference>
<dbReference type="GO" id="GO:0000390">
    <property type="term" value="P:spliceosomal complex disassembly"/>
    <property type="evidence" value="ECO:0007669"/>
    <property type="project" value="InterPro"/>
</dbReference>
<dbReference type="eggNOG" id="ENOG502S5MV">
    <property type="taxonomic scope" value="Eukaryota"/>
</dbReference>
<dbReference type="OrthoDB" id="429427at2759"/>
<reference evidence="5 6" key="1">
    <citation type="journal article" date="2013" name="PLoS Genet.">
        <title>The genome and development-dependent transcriptomes of Pyronema confluens: a window into fungal evolution.</title>
        <authorList>
            <person name="Traeger S."/>
            <person name="Altegoer F."/>
            <person name="Freitag M."/>
            <person name="Gabaldon T."/>
            <person name="Kempken F."/>
            <person name="Kumar A."/>
            <person name="Marcet-Houben M."/>
            <person name="Poggeler S."/>
            <person name="Stajich J.E."/>
            <person name="Nowrousian M."/>
        </authorList>
    </citation>
    <scope>NUCLEOTIDE SEQUENCE [LARGE SCALE GENOMIC DNA]</scope>
    <source>
        <strain evidence="6">CBS 100304</strain>
        <tissue evidence="5">Vegetative mycelium</tissue>
    </source>
</reference>
<comment type="subcellular location">
    <subcellularLocation>
        <location evidence="1">Nucleus</location>
    </subcellularLocation>
</comment>
<dbReference type="AlphaFoldDB" id="U4L9R1"/>
<organism evidence="5 6">
    <name type="scientific">Pyronema omphalodes (strain CBS 100304)</name>
    <name type="common">Pyronema confluens</name>
    <dbReference type="NCBI Taxonomy" id="1076935"/>
    <lineage>
        <taxon>Eukaryota</taxon>
        <taxon>Fungi</taxon>
        <taxon>Dikarya</taxon>
        <taxon>Ascomycota</taxon>
        <taxon>Pezizomycotina</taxon>
        <taxon>Pezizomycetes</taxon>
        <taxon>Pezizales</taxon>
        <taxon>Pyronemataceae</taxon>
        <taxon>Pyronema</taxon>
    </lineage>
</organism>
<dbReference type="STRING" id="1076935.U4L9R1"/>
<dbReference type="Pfam" id="PF15458">
    <property type="entry name" value="NTR2"/>
    <property type="match status" value="1"/>
</dbReference>
<evidence type="ECO:0000256" key="2">
    <source>
        <dbReference type="ARBA" id="ARBA00023242"/>
    </source>
</evidence>
<sequence>MSFNRRAKPRRIGAESASEDEASSPAVVVKKPTAKPAKSKARKIITADSGSEDETVVRKPTPKSKPASASSTPKPKAAKLSFGAAEDDGETEAFTMKKSNLSRKAMERNAARVVGMEVRTAEHVSYSAEALAALRQEQAAAPITEGEELAGDDIDMLEGATIVSADEDEGAGQLMRMDDDSTPQIMDPAYVRVMKERRAARAAAGKHGSTAEDFISLTANGDNQLVKSAKKSKKESRLVKDDFNDMEEIENYAEDAGALLANPGSKTARREEERQRKAQIAEIIAEASDISEDEDWQKEQIRKGVFTEAGPGIDGELEALAKNPPVAQPLPDVGEVVRRLEGMLKGMKLRKQQTERKVEELLREKKEIAEREGMVQSRLKEAGEMYEKLKAESGVQERE</sequence>
<dbReference type="PANTHER" id="PTHR12214">
    <property type="entry name" value="GC-RICH SEQUENCE DNA-BINDING FACTOR"/>
    <property type="match status" value="1"/>
</dbReference>
<evidence type="ECO:0000256" key="1">
    <source>
        <dbReference type="ARBA" id="ARBA00004123"/>
    </source>
</evidence>
<evidence type="ECO:0000256" key="4">
    <source>
        <dbReference type="SAM" id="MobiDB-lite"/>
    </source>
</evidence>
<dbReference type="GO" id="GO:0071008">
    <property type="term" value="C:U2-type post-mRNA release spliceosomal complex"/>
    <property type="evidence" value="ECO:0007669"/>
    <property type="project" value="InterPro"/>
</dbReference>
<keyword evidence="6" id="KW-1185">Reference proteome</keyword>
<protein>
    <submittedName>
        <fullName evidence="5">Uncharacterized protein</fullName>
    </submittedName>
</protein>
<dbReference type="InterPro" id="IPR012890">
    <property type="entry name" value="GCFC2-like"/>
</dbReference>
<dbReference type="PANTHER" id="PTHR12214:SF0">
    <property type="entry name" value="LD29489P"/>
    <property type="match status" value="1"/>
</dbReference>
<feature type="compositionally biased region" description="Low complexity" evidence="4">
    <location>
        <begin position="23"/>
        <end position="36"/>
    </location>
</feature>
<dbReference type="Proteomes" id="UP000018144">
    <property type="component" value="Unassembled WGS sequence"/>
</dbReference>
<keyword evidence="3" id="KW-0175">Coiled coil</keyword>
<dbReference type="InterPro" id="IPR028211">
    <property type="entry name" value="Ntr2"/>
</dbReference>
<feature type="compositionally biased region" description="Low complexity" evidence="4">
    <location>
        <begin position="64"/>
        <end position="79"/>
    </location>
</feature>
<evidence type="ECO:0000313" key="6">
    <source>
        <dbReference type="Proteomes" id="UP000018144"/>
    </source>
</evidence>
<dbReference type="OMA" id="PTEYSKD"/>
<dbReference type="EMBL" id="HF936265">
    <property type="protein sequence ID" value="CCX15908.1"/>
    <property type="molecule type" value="Genomic_DNA"/>
</dbReference>
<keyword evidence="2" id="KW-0539">Nucleus</keyword>
<name>U4L9R1_PYROM</name>
<feature type="coiled-coil region" evidence="3">
    <location>
        <begin position="337"/>
        <end position="371"/>
    </location>
</feature>
<feature type="region of interest" description="Disordered" evidence="4">
    <location>
        <begin position="1"/>
        <end position="91"/>
    </location>
</feature>
<gene>
    <name evidence="5" type="ORF">PCON_02367</name>
</gene>
<feature type="compositionally biased region" description="Basic residues" evidence="4">
    <location>
        <begin position="1"/>
        <end position="11"/>
    </location>
</feature>